<dbReference type="Proteomes" id="UP000373149">
    <property type="component" value="Unassembled WGS sequence"/>
</dbReference>
<reference evidence="1 2" key="1">
    <citation type="submission" date="2019-09" db="EMBL/GenBank/DDBJ databases">
        <authorList>
            <person name="Duangmal K."/>
            <person name="Teo W.F.A."/>
            <person name="Lipun K."/>
        </authorList>
    </citation>
    <scope>NUCLEOTIDE SEQUENCE [LARGE SCALE GENOMIC DNA]</scope>
    <source>
        <strain evidence="1 2">K1PN6</strain>
    </source>
</reference>
<comment type="caution">
    <text evidence="1">The sequence shown here is derived from an EMBL/GenBank/DDBJ whole genome shotgun (WGS) entry which is preliminary data.</text>
</comment>
<dbReference type="AlphaFoldDB" id="A0A5N8WR42"/>
<accession>A0A5N8WR42</accession>
<organism evidence="1 2">
    <name type="scientific">Streptomyces acidicola</name>
    <dbReference type="NCBI Taxonomy" id="2596892"/>
    <lineage>
        <taxon>Bacteria</taxon>
        <taxon>Bacillati</taxon>
        <taxon>Actinomycetota</taxon>
        <taxon>Actinomycetes</taxon>
        <taxon>Kitasatosporales</taxon>
        <taxon>Streptomycetaceae</taxon>
        <taxon>Streptomyces</taxon>
    </lineage>
</organism>
<protein>
    <submittedName>
        <fullName evidence="1">Uncharacterized protein</fullName>
    </submittedName>
</protein>
<evidence type="ECO:0000313" key="2">
    <source>
        <dbReference type="Proteomes" id="UP000373149"/>
    </source>
</evidence>
<keyword evidence="2" id="KW-1185">Reference proteome</keyword>
<name>A0A5N8WR42_9ACTN</name>
<proteinExistence type="predicted"/>
<dbReference type="EMBL" id="VMNX01000027">
    <property type="protein sequence ID" value="MPY49034.1"/>
    <property type="molecule type" value="Genomic_DNA"/>
</dbReference>
<evidence type="ECO:0000313" key="1">
    <source>
        <dbReference type="EMBL" id="MPY49034.1"/>
    </source>
</evidence>
<gene>
    <name evidence="1" type="ORF">FPZ41_10805</name>
</gene>
<dbReference type="RefSeq" id="WP_152861444.1">
    <property type="nucleotide sequence ID" value="NZ_VMNX01000027.1"/>
</dbReference>
<sequence>MTPDNPALPQNPAPPNTPEEALAIVRSRYAQPKLPDGTPAPMHVHEFDIGYLVYATFPPVADTTGQPRPSAPGGSKIVVAKDTGETVTVPNYPTEAAIALYRKQYRARRPNA</sequence>